<proteinExistence type="predicted"/>
<dbReference type="Proteomes" id="UP000183569">
    <property type="component" value="Unassembled WGS sequence"/>
</dbReference>
<dbReference type="AlphaFoldDB" id="A0A1G4YZ43"/>
<comment type="caution">
    <text evidence="2">The sequence shown here is derived from an EMBL/GenBank/DDBJ whole genome shotgun (WGS) entry which is preliminary data.</text>
</comment>
<keyword evidence="1" id="KW-0472">Membrane</keyword>
<keyword evidence="1" id="KW-1133">Transmembrane helix</keyword>
<sequence length="43" mass="4930">MSPKHHPPRNLFNEKGANGSFFIFYIATQLFLFAKIHPRAITA</sequence>
<protein>
    <submittedName>
        <fullName evidence="2">Uncharacterized protein</fullName>
    </submittedName>
</protein>
<gene>
    <name evidence="2" type="ORF">SAMN02927897_03672</name>
</gene>
<organism evidence="2 3">
    <name type="scientific">Kosakonia sacchari</name>
    <dbReference type="NCBI Taxonomy" id="1158459"/>
    <lineage>
        <taxon>Bacteria</taxon>
        <taxon>Pseudomonadati</taxon>
        <taxon>Pseudomonadota</taxon>
        <taxon>Gammaproteobacteria</taxon>
        <taxon>Enterobacterales</taxon>
        <taxon>Enterobacteriaceae</taxon>
        <taxon>Kosakonia</taxon>
    </lineage>
</organism>
<dbReference type="EMBL" id="FMUI01000013">
    <property type="protein sequence ID" value="SCX58699.1"/>
    <property type="molecule type" value="Genomic_DNA"/>
</dbReference>
<keyword evidence="1" id="KW-0812">Transmembrane</keyword>
<reference evidence="2 3" key="1">
    <citation type="submission" date="2016-10" db="EMBL/GenBank/DDBJ databases">
        <authorList>
            <person name="Varghese N."/>
            <person name="Submissions S."/>
        </authorList>
    </citation>
    <scope>NUCLEOTIDE SEQUENCE [LARGE SCALE GENOMIC DNA]</scope>
    <source>
        <strain evidence="2 3">CGMCC 1.12102</strain>
    </source>
</reference>
<name>A0A1G4YZ43_9ENTR</name>
<evidence type="ECO:0000256" key="1">
    <source>
        <dbReference type="SAM" id="Phobius"/>
    </source>
</evidence>
<feature type="transmembrane region" description="Helical" evidence="1">
    <location>
        <begin position="20"/>
        <end position="37"/>
    </location>
</feature>
<evidence type="ECO:0000313" key="3">
    <source>
        <dbReference type="Proteomes" id="UP000183569"/>
    </source>
</evidence>
<accession>A0A1G4YZ43</accession>
<evidence type="ECO:0000313" key="2">
    <source>
        <dbReference type="EMBL" id="SCX58699.1"/>
    </source>
</evidence>